<dbReference type="EMBL" id="KB456265">
    <property type="protein sequence ID" value="EMF11957.1"/>
    <property type="molecule type" value="Genomic_DNA"/>
</dbReference>
<dbReference type="Pfam" id="PF20945">
    <property type="entry name" value="RMP1"/>
    <property type="match status" value="1"/>
</dbReference>
<proteinExistence type="predicted"/>
<gene>
    <name evidence="3" type="ORF">SEPMUDRAFT_16989</name>
</gene>
<dbReference type="GO" id="GO:0000172">
    <property type="term" value="C:ribonuclease MRP complex"/>
    <property type="evidence" value="ECO:0007669"/>
    <property type="project" value="InterPro"/>
</dbReference>
<dbReference type="GO" id="GO:0000294">
    <property type="term" value="P:nuclear-transcribed mRNA catabolic process, RNase MRP-dependent"/>
    <property type="evidence" value="ECO:0007669"/>
    <property type="project" value="TreeGrafter"/>
</dbReference>
<dbReference type="InterPro" id="IPR047204">
    <property type="entry name" value="RMP1_RBD"/>
</dbReference>
<dbReference type="RefSeq" id="XP_016760078.1">
    <property type="nucleotide sequence ID" value="XM_016908287.1"/>
</dbReference>
<dbReference type="PANTHER" id="PTHR37792:SF1">
    <property type="entry name" value="RIBONUCLEASE MRP PROTEIN SUBUNIT RMP1"/>
    <property type="match status" value="1"/>
</dbReference>
<evidence type="ECO:0000313" key="4">
    <source>
        <dbReference type="Proteomes" id="UP000016931"/>
    </source>
</evidence>
<name>N1QFH1_SPHMS</name>
<dbReference type="Proteomes" id="UP000016931">
    <property type="component" value="Unassembled WGS sequence"/>
</dbReference>
<dbReference type="GO" id="GO:0042134">
    <property type="term" value="F:rRNA primary transcript binding"/>
    <property type="evidence" value="ECO:0007669"/>
    <property type="project" value="InterPro"/>
</dbReference>
<reference evidence="3 4" key="1">
    <citation type="journal article" date="2012" name="PLoS Pathog.">
        <title>Diverse lifestyles and strategies of plant pathogenesis encoded in the genomes of eighteen Dothideomycetes fungi.</title>
        <authorList>
            <person name="Ohm R.A."/>
            <person name="Feau N."/>
            <person name="Henrissat B."/>
            <person name="Schoch C.L."/>
            <person name="Horwitz B.A."/>
            <person name="Barry K.W."/>
            <person name="Condon B.J."/>
            <person name="Copeland A.C."/>
            <person name="Dhillon B."/>
            <person name="Glaser F."/>
            <person name="Hesse C.N."/>
            <person name="Kosti I."/>
            <person name="LaButti K."/>
            <person name="Lindquist E.A."/>
            <person name="Lucas S."/>
            <person name="Salamov A.A."/>
            <person name="Bradshaw R.E."/>
            <person name="Ciuffetti L."/>
            <person name="Hamelin R.C."/>
            <person name="Kema G.H.J."/>
            <person name="Lawrence C."/>
            <person name="Scott J.A."/>
            <person name="Spatafora J.W."/>
            <person name="Turgeon B.G."/>
            <person name="de Wit P.J.G.M."/>
            <person name="Zhong S."/>
            <person name="Goodwin S.B."/>
            <person name="Grigoriev I.V."/>
        </authorList>
    </citation>
    <scope>NUCLEOTIDE SEQUENCE [LARGE SCALE GENOMIC DNA]</scope>
    <source>
        <strain evidence="3 4">SO2202</strain>
    </source>
</reference>
<sequence length="120" mass="14167">LLHLFHTRNKNQHSHSIWYRHFNIFRRQLSHLTSNLTTLNTIPTTSHHAQTHKKKTLDPILIARIRARVNYWRDFLARKWQRAFSQLVADQRFGVLGIFLLAVLAQVCGIVGITAEWEEM</sequence>
<keyword evidence="1" id="KW-0812">Transmembrane</keyword>
<dbReference type="eggNOG" id="ENOG502S2QW">
    <property type="taxonomic scope" value="Eukaryota"/>
</dbReference>
<evidence type="ECO:0000313" key="3">
    <source>
        <dbReference type="EMBL" id="EMF11957.1"/>
    </source>
</evidence>
<feature type="non-terminal residue" evidence="3">
    <location>
        <position position="1"/>
    </location>
</feature>
<keyword evidence="4" id="KW-1185">Reference proteome</keyword>
<dbReference type="AlphaFoldDB" id="N1QFH1"/>
<dbReference type="InterPro" id="IPR047205">
    <property type="entry name" value="RMP1"/>
</dbReference>
<accession>N1QFH1</accession>
<evidence type="ECO:0000256" key="1">
    <source>
        <dbReference type="SAM" id="Phobius"/>
    </source>
</evidence>
<dbReference type="STRING" id="692275.N1QFH1"/>
<dbReference type="GO" id="GO:0000466">
    <property type="term" value="P:maturation of 5.8S rRNA from tricistronic rRNA transcript (SSU-rRNA, 5.8S rRNA, LSU-rRNA)"/>
    <property type="evidence" value="ECO:0007669"/>
    <property type="project" value="TreeGrafter"/>
</dbReference>
<feature type="transmembrane region" description="Helical" evidence="1">
    <location>
        <begin position="93"/>
        <end position="115"/>
    </location>
</feature>
<dbReference type="OrthoDB" id="5414547at2759"/>
<keyword evidence="1" id="KW-1133">Transmembrane helix</keyword>
<evidence type="ECO:0000259" key="2">
    <source>
        <dbReference type="Pfam" id="PF20945"/>
    </source>
</evidence>
<feature type="non-terminal residue" evidence="3">
    <location>
        <position position="120"/>
    </location>
</feature>
<protein>
    <recommendedName>
        <fullName evidence="2">RNase MRP protein 1 RNA binding domain-containing protein</fullName>
    </recommendedName>
</protein>
<organism evidence="3 4">
    <name type="scientific">Sphaerulina musiva (strain SO2202)</name>
    <name type="common">Poplar stem canker fungus</name>
    <name type="synonym">Septoria musiva</name>
    <dbReference type="NCBI Taxonomy" id="692275"/>
    <lineage>
        <taxon>Eukaryota</taxon>
        <taxon>Fungi</taxon>
        <taxon>Dikarya</taxon>
        <taxon>Ascomycota</taxon>
        <taxon>Pezizomycotina</taxon>
        <taxon>Dothideomycetes</taxon>
        <taxon>Dothideomycetidae</taxon>
        <taxon>Mycosphaerellales</taxon>
        <taxon>Mycosphaerellaceae</taxon>
        <taxon>Sphaerulina</taxon>
    </lineage>
</organism>
<dbReference type="HOGENOM" id="CLU_2284186_0_0_1"/>
<dbReference type="CDD" id="cd22573">
    <property type="entry name" value="RMP1_RBD"/>
    <property type="match status" value="1"/>
</dbReference>
<feature type="domain" description="RNase MRP protein 1 RNA binding" evidence="2">
    <location>
        <begin position="1"/>
        <end position="106"/>
    </location>
</feature>
<keyword evidence="1" id="KW-0472">Membrane</keyword>
<dbReference type="PANTHER" id="PTHR37792">
    <property type="entry name" value="RIBONUCLEASE MRP PROTEIN SUBUNIT RMP1"/>
    <property type="match status" value="1"/>
</dbReference>
<dbReference type="GeneID" id="27905424"/>